<protein>
    <submittedName>
        <fullName evidence="2">Uncharacterized protein</fullName>
    </submittedName>
</protein>
<feature type="transmembrane region" description="Helical" evidence="1">
    <location>
        <begin position="51"/>
        <end position="68"/>
    </location>
</feature>
<accession>V6KA50</accession>
<dbReference type="AlphaFoldDB" id="V6KA50"/>
<evidence type="ECO:0000256" key="1">
    <source>
        <dbReference type="SAM" id="Phobius"/>
    </source>
</evidence>
<keyword evidence="1" id="KW-1133">Transmembrane helix</keyword>
<gene>
    <name evidence="2" type="ORF">M878_21885</name>
</gene>
<dbReference type="PATRIC" id="fig|1352936.5.peg.4579"/>
<dbReference type="Proteomes" id="UP000017984">
    <property type="component" value="Chromosome"/>
</dbReference>
<feature type="transmembrane region" description="Helical" evidence="1">
    <location>
        <begin position="101"/>
        <end position="127"/>
    </location>
</feature>
<dbReference type="HOGENOM" id="CLU_2234971_0_0_11"/>
<keyword evidence="1" id="KW-0812">Transmembrane</keyword>
<organism evidence="2 3">
    <name type="scientific">Streptomyces roseochromogenus subsp. oscitans DS 12.976</name>
    <dbReference type="NCBI Taxonomy" id="1352936"/>
    <lineage>
        <taxon>Bacteria</taxon>
        <taxon>Bacillati</taxon>
        <taxon>Actinomycetota</taxon>
        <taxon>Actinomycetes</taxon>
        <taxon>Kitasatosporales</taxon>
        <taxon>Streptomycetaceae</taxon>
        <taxon>Streptomyces</taxon>
    </lineage>
</organism>
<proteinExistence type="predicted"/>
<keyword evidence="1" id="KW-0472">Membrane</keyword>
<comment type="caution">
    <text evidence="2">The sequence shown here is derived from an EMBL/GenBank/DDBJ whole genome shotgun (WGS) entry which is preliminary data.</text>
</comment>
<dbReference type="EMBL" id="AWQX01000189">
    <property type="protein sequence ID" value="EST28908.1"/>
    <property type="molecule type" value="Genomic_DNA"/>
</dbReference>
<sequence length="129" mass="13485">MKAANLYTTGVCGATMRRLPQEVPMAQALHPNTAGSLFATDGKPHPLQDSLMAATFVLGVLSFITSFFHSLHLLTSWTGLVGLAVGIYGQWISVTTRQRFGLILGLGAAGVGFLIGMAHGGLFGGVIGR</sequence>
<evidence type="ECO:0000313" key="2">
    <source>
        <dbReference type="EMBL" id="EST28908.1"/>
    </source>
</evidence>
<keyword evidence="3" id="KW-1185">Reference proteome</keyword>
<reference evidence="2 3" key="1">
    <citation type="journal article" date="2014" name="Genome Announc.">
        <title>Draft Genome Sequence of Streptomyces roseochromogenes subsp. oscitans DS 12.976, Producer of the Aminocoumarin Antibiotic Clorobiocin.</title>
        <authorList>
            <person name="Ruckert C."/>
            <person name="Kalinowski J."/>
            <person name="Heide L."/>
            <person name="Apel A.K."/>
        </authorList>
    </citation>
    <scope>NUCLEOTIDE SEQUENCE [LARGE SCALE GENOMIC DNA]</scope>
    <source>
        <strain evidence="2 3">DS 12.976</strain>
    </source>
</reference>
<evidence type="ECO:0000313" key="3">
    <source>
        <dbReference type="Proteomes" id="UP000017984"/>
    </source>
</evidence>
<name>V6KA50_STRRC</name>
<dbReference type="STRING" id="1352936.M878_21885"/>
<feature type="transmembrane region" description="Helical" evidence="1">
    <location>
        <begin position="74"/>
        <end position="94"/>
    </location>
</feature>